<dbReference type="EMBL" id="BAAAHE010000044">
    <property type="protein sequence ID" value="GAA0632815.1"/>
    <property type="molecule type" value="Genomic_DNA"/>
</dbReference>
<dbReference type="RefSeq" id="WP_344608226.1">
    <property type="nucleotide sequence ID" value="NZ_BAAAHE010000044.1"/>
</dbReference>
<evidence type="ECO:0000313" key="2">
    <source>
        <dbReference type="EMBL" id="GAA0632815.1"/>
    </source>
</evidence>
<comment type="caution">
    <text evidence="2">The sequence shown here is derived from an EMBL/GenBank/DDBJ whole genome shotgun (WGS) entry which is preliminary data.</text>
</comment>
<dbReference type="Proteomes" id="UP001500957">
    <property type="component" value="Unassembled WGS sequence"/>
</dbReference>
<evidence type="ECO:0000313" key="3">
    <source>
        <dbReference type="Proteomes" id="UP001500957"/>
    </source>
</evidence>
<dbReference type="InterPro" id="IPR045865">
    <property type="entry name" value="ACT-like_dom_sf"/>
</dbReference>
<sequence length="219" mass="23226">MFLLRVVLPDRPGSLGALATALGKADADIVGVDVVEQRGDGRAVDDILVQLPPGKMADALVTACNSVEGAQVEFVRFYPSRGGLQRDLQAVEAMTADPTHAEAVLVQLSPNVFRADWAILLEARDEGDSRPRLLDRSPAAPEEIDDVSTPWLPLTRPIRLPDPAEWAPSLAQSTTAAVMTSGDRVLILGRRGGPEFLDSELARLGHLVALARAIGAGAA</sequence>
<dbReference type="SUPFAM" id="SSF55021">
    <property type="entry name" value="ACT-like"/>
    <property type="match status" value="1"/>
</dbReference>
<dbReference type="InterPro" id="IPR002912">
    <property type="entry name" value="ACT_dom"/>
</dbReference>
<name>A0ABN1H8D7_9ACTN</name>
<accession>A0ABN1H8D7</accession>
<reference evidence="2 3" key="1">
    <citation type="journal article" date="2019" name="Int. J. Syst. Evol. Microbiol.">
        <title>The Global Catalogue of Microorganisms (GCM) 10K type strain sequencing project: providing services to taxonomists for standard genome sequencing and annotation.</title>
        <authorList>
            <consortium name="The Broad Institute Genomics Platform"/>
            <consortium name="The Broad Institute Genome Sequencing Center for Infectious Disease"/>
            <person name="Wu L."/>
            <person name="Ma J."/>
        </authorList>
    </citation>
    <scope>NUCLEOTIDE SEQUENCE [LARGE SCALE GENOMIC DNA]</scope>
    <source>
        <strain evidence="2 3">JCM 10671</strain>
    </source>
</reference>
<evidence type="ECO:0000259" key="1">
    <source>
        <dbReference type="PROSITE" id="PS51671"/>
    </source>
</evidence>
<keyword evidence="3" id="KW-1185">Reference proteome</keyword>
<proteinExistence type="predicted"/>
<gene>
    <name evidence="2" type="ORF">GCM10009547_40860</name>
</gene>
<dbReference type="Gene3D" id="3.30.70.260">
    <property type="match status" value="1"/>
</dbReference>
<organism evidence="2 3">
    <name type="scientific">Sporichthya brevicatena</name>
    <dbReference type="NCBI Taxonomy" id="171442"/>
    <lineage>
        <taxon>Bacteria</taxon>
        <taxon>Bacillati</taxon>
        <taxon>Actinomycetota</taxon>
        <taxon>Actinomycetes</taxon>
        <taxon>Sporichthyales</taxon>
        <taxon>Sporichthyaceae</taxon>
        <taxon>Sporichthya</taxon>
    </lineage>
</organism>
<protein>
    <submittedName>
        <fullName evidence="2">Amino acid-binding protein</fullName>
    </submittedName>
</protein>
<feature type="domain" description="ACT" evidence="1">
    <location>
        <begin position="3"/>
        <end position="80"/>
    </location>
</feature>
<dbReference type="PROSITE" id="PS51671">
    <property type="entry name" value="ACT"/>
    <property type="match status" value="1"/>
</dbReference>